<evidence type="ECO:0000313" key="9">
    <source>
        <dbReference type="EMBL" id="AKV01556.1"/>
    </source>
</evidence>
<dbReference type="STRING" id="1391654.AKJ09_08219"/>
<evidence type="ECO:0000256" key="8">
    <source>
        <dbReference type="SAM" id="Phobius"/>
    </source>
</evidence>
<evidence type="ECO:0000256" key="6">
    <source>
        <dbReference type="ARBA" id="ARBA00022989"/>
    </source>
</evidence>
<dbReference type="Gene3D" id="3.30.70.1440">
    <property type="entry name" value="Multidrug efflux transporter AcrB pore domain"/>
    <property type="match status" value="1"/>
</dbReference>
<dbReference type="InterPro" id="IPR004763">
    <property type="entry name" value="CusA-like"/>
</dbReference>
<feature type="transmembrane region" description="Helical" evidence="8">
    <location>
        <begin position="976"/>
        <end position="992"/>
    </location>
</feature>
<keyword evidence="10" id="KW-1185">Reference proteome</keyword>
<dbReference type="GO" id="GO:0008324">
    <property type="term" value="F:monoatomic cation transmembrane transporter activity"/>
    <property type="evidence" value="ECO:0007669"/>
    <property type="project" value="InterPro"/>
</dbReference>
<keyword evidence="6 8" id="KW-1133">Transmembrane helix</keyword>
<dbReference type="AlphaFoldDB" id="A0A0K1Q6U7"/>
<dbReference type="OrthoDB" id="9798415at2"/>
<dbReference type="NCBIfam" id="TIGR00914">
    <property type="entry name" value="2A0601"/>
    <property type="match status" value="1"/>
</dbReference>
<feature type="transmembrane region" description="Helical" evidence="8">
    <location>
        <begin position="481"/>
        <end position="504"/>
    </location>
</feature>
<dbReference type="Proteomes" id="UP000064967">
    <property type="component" value="Chromosome"/>
</dbReference>
<dbReference type="RefSeq" id="WP_146652634.1">
    <property type="nucleotide sequence ID" value="NZ_CP012333.1"/>
</dbReference>
<organism evidence="9 10">
    <name type="scientific">Labilithrix luteola</name>
    <dbReference type="NCBI Taxonomy" id="1391654"/>
    <lineage>
        <taxon>Bacteria</taxon>
        <taxon>Pseudomonadati</taxon>
        <taxon>Myxococcota</taxon>
        <taxon>Polyangia</taxon>
        <taxon>Polyangiales</taxon>
        <taxon>Labilitrichaceae</taxon>
        <taxon>Labilithrix</taxon>
    </lineage>
</organism>
<evidence type="ECO:0000313" key="10">
    <source>
        <dbReference type="Proteomes" id="UP000064967"/>
    </source>
</evidence>
<dbReference type="Gene3D" id="3.30.2090.10">
    <property type="entry name" value="Multidrug efflux transporter AcrB TolC docking domain, DN and DC subdomains"/>
    <property type="match status" value="2"/>
</dbReference>
<protein>
    <submittedName>
        <fullName evidence="9">Cobalt-zinc-cadmium resistance protein CzcA</fullName>
    </submittedName>
</protein>
<feature type="transmembrane region" description="Helical" evidence="8">
    <location>
        <begin position="899"/>
        <end position="917"/>
    </location>
</feature>
<keyword evidence="4" id="KW-1003">Cell membrane</keyword>
<dbReference type="PANTHER" id="PTHR32063:SF24">
    <property type="entry name" value="CATION EFFLUX SYSTEM (ACRB_ACRD_ACRF FAMILY)"/>
    <property type="match status" value="1"/>
</dbReference>
<feature type="transmembrane region" description="Helical" evidence="8">
    <location>
        <begin position="923"/>
        <end position="949"/>
    </location>
</feature>
<evidence type="ECO:0000256" key="4">
    <source>
        <dbReference type="ARBA" id="ARBA00022475"/>
    </source>
</evidence>
<dbReference type="PRINTS" id="PR00702">
    <property type="entry name" value="ACRIFLAVINRP"/>
</dbReference>
<feature type="transmembrane region" description="Helical" evidence="8">
    <location>
        <begin position="450"/>
        <end position="469"/>
    </location>
</feature>
<dbReference type="InterPro" id="IPR001036">
    <property type="entry name" value="Acrflvin-R"/>
</dbReference>
<feature type="transmembrane region" description="Helical" evidence="8">
    <location>
        <begin position="391"/>
        <end position="410"/>
    </location>
</feature>
<comment type="similarity">
    <text evidence="2">Belongs to the resistance-nodulation-cell division (RND) (TC 2.A.6) family.</text>
</comment>
<dbReference type="KEGG" id="llu:AKJ09_08219"/>
<evidence type="ECO:0000256" key="7">
    <source>
        <dbReference type="ARBA" id="ARBA00023136"/>
    </source>
</evidence>
<feature type="transmembrane region" description="Helical" evidence="8">
    <location>
        <begin position="365"/>
        <end position="385"/>
    </location>
</feature>
<gene>
    <name evidence="9" type="ORF">AKJ09_08219</name>
</gene>
<dbReference type="InterPro" id="IPR027463">
    <property type="entry name" value="AcrB_DN_DC_subdom"/>
</dbReference>
<dbReference type="SUPFAM" id="SSF82866">
    <property type="entry name" value="Multidrug efflux transporter AcrB transmembrane domain"/>
    <property type="match status" value="2"/>
</dbReference>
<dbReference type="Gene3D" id="1.20.1640.10">
    <property type="entry name" value="Multidrug efflux transporter AcrB transmembrane domain"/>
    <property type="match status" value="2"/>
</dbReference>
<keyword evidence="5 8" id="KW-0812">Transmembrane</keyword>
<proteinExistence type="inferred from homology"/>
<comment type="subcellular location">
    <subcellularLocation>
        <location evidence="1">Cell membrane</location>
        <topology evidence="1">Multi-pass membrane protein</topology>
    </subcellularLocation>
</comment>
<dbReference type="Pfam" id="PF00873">
    <property type="entry name" value="ACR_tran"/>
    <property type="match status" value="1"/>
</dbReference>
<evidence type="ECO:0000256" key="5">
    <source>
        <dbReference type="ARBA" id="ARBA00022692"/>
    </source>
</evidence>
<keyword evidence="7 8" id="KW-0472">Membrane</keyword>
<dbReference type="SUPFAM" id="SSF82693">
    <property type="entry name" value="Multidrug efflux transporter AcrB pore domain, PN1, PN2, PC1 and PC2 subdomains"/>
    <property type="match status" value="2"/>
</dbReference>
<feature type="transmembrane region" description="Helical" evidence="8">
    <location>
        <begin position="535"/>
        <end position="555"/>
    </location>
</feature>
<evidence type="ECO:0000256" key="1">
    <source>
        <dbReference type="ARBA" id="ARBA00004651"/>
    </source>
</evidence>
<dbReference type="Gene3D" id="3.30.70.1430">
    <property type="entry name" value="Multidrug efflux transporter AcrB pore domain"/>
    <property type="match status" value="2"/>
</dbReference>
<keyword evidence="3" id="KW-0813">Transport</keyword>
<dbReference type="SUPFAM" id="SSF82714">
    <property type="entry name" value="Multidrug efflux transporter AcrB TolC docking domain, DN and DC subdomains"/>
    <property type="match status" value="2"/>
</dbReference>
<dbReference type="EMBL" id="CP012333">
    <property type="protein sequence ID" value="AKV01556.1"/>
    <property type="molecule type" value="Genomic_DNA"/>
</dbReference>
<dbReference type="GO" id="GO:0005886">
    <property type="term" value="C:plasma membrane"/>
    <property type="evidence" value="ECO:0007669"/>
    <property type="project" value="UniProtKB-SubCell"/>
</dbReference>
<dbReference type="GO" id="GO:0042910">
    <property type="term" value="F:xenobiotic transmembrane transporter activity"/>
    <property type="evidence" value="ECO:0007669"/>
    <property type="project" value="TreeGrafter"/>
</dbReference>
<feature type="transmembrane region" description="Helical" evidence="8">
    <location>
        <begin position="873"/>
        <end position="892"/>
    </location>
</feature>
<feature type="transmembrane region" description="Helical" evidence="8">
    <location>
        <begin position="1004"/>
        <end position="1030"/>
    </location>
</feature>
<evidence type="ECO:0000256" key="3">
    <source>
        <dbReference type="ARBA" id="ARBA00022448"/>
    </source>
</evidence>
<accession>A0A0K1Q6U7</accession>
<feature type="transmembrane region" description="Helical" evidence="8">
    <location>
        <begin position="342"/>
        <end position="358"/>
    </location>
</feature>
<dbReference type="PATRIC" id="fig|1391654.3.peg.8332"/>
<reference evidence="9 10" key="1">
    <citation type="submission" date="2015-08" db="EMBL/GenBank/DDBJ databases">
        <authorList>
            <person name="Babu N.S."/>
            <person name="Beckwith C.J."/>
            <person name="Beseler K.G."/>
            <person name="Brison A."/>
            <person name="Carone J.V."/>
            <person name="Caskin T.P."/>
            <person name="Diamond M."/>
            <person name="Durham M.E."/>
            <person name="Foxe J.M."/>
            <person name="Go M."/>
            <person name="Henderson B.A."/>
            <person name="Jones I.B."/>
            <person name="McGettigan J.A."/>
            <person name="Micheletti S.J."/>
            <person name="Nasrallah M.E."/>
            <person name="Ortiz D."/>
            <person name="Piller C.R."/>
            <person name="Privatt S.R."/>
            <person name="Schneider S.L."/>
            <person name="Sharp S."/>
            <person name="Smith T.C."/>
            <person name="Stanton J.D."/>
            <person name="Ullery H.E."/>
            <person name="Wilson R.J."/>
            <person name="Serrano M.G."/>
            <person name="Buck G."/>
            <person name="Lee V."/>
            <person name="Wang Y."/>
            <person name="Carvalho R."/>
            <person name="Voegtly L."/>
            <person name="Shi R."/>
            <person name="Duckworth R."/>
            <person name="Johnson A."/>
            <person name="Loviza R."/>
            <person name="Walstead R."/>
            <person name="Shah Z."/>
            <person name="Kiflezghi M."/>
            <person name="Wade K."/>
            <person name="Ball S.L."/>
            <person name="Bradley K.W."/>
            <person name="Asai D.J."/>
            <person name="Bowman C.A."/>
            <person name="Russell D.A."/>
            <person name="Pope W.H."/>
            <person name="Jacobs-Sera D."/>
            <person name="Hendrix R.W."/>
            <person name="Hatfull G.F."/>
        </authorList>
    </citation>
    <scope>NUCLEOTIDE SEQUENCE [LARGE SCALE GENOMIC DNA]</scope>
    <source>
        <strain evidence="9 10">DSM 27648</strain>
    </source>
</reference>
<dbReference type="PANTHER" id="PTHR32063">
    <property type="match status" value="1"/>
</dbReference>
<name>A0A0K1Q6U7_9BACT</name>
<evidence type="ECO:0000256" key="2">
    <source>
        <dbReference type="ARBA" id="ARBA00010942"/>
    </source>
</evidence>
<dbReference type="Gene3D" id="3.30.70.1320">
    <property type="entry name" value="Multidrug efflux transporter AcrB pore domain like"/>
    <property type="match status" value="1"/>
</dbReference>
<sequence>MAFLAAIVRWSLANRAVVLVATLLLAALGIRSAFELPIDAVPDLTNVQVQIITAAPALSPVEVEQYVTVPVERAMAALPRTTQLRSISKYGLSVVTVVFRDDTSIYLARQLVSERMREAQEAVPSQYGVPEMGPISTGLGEIYQFSVRGEGYTLMQIEEILDWQIAPQLRSVPGVVEVNSFGGEDKQYQIVLDPARLSASGLSVAQVADAVQKSNANAGGGYIERNREHFVIGTDGLVHSVEDLRRVVIGATPQGVPITVATVGDVKLGPRLRRGAATKDGQGEVAVGVAMMLMGENSRVVTEAVKAKMAAITPSLPKGVRIEPFYDRSELVERTIHTVTKNLLEGALLVVVVLLLLLGDLRAGLVVATVIPLSLLFAITAMNVLGLSGNLMSLGAIDFGLIVDGAVIIVENAVRRLSDRQSANGAIALGASERVAVVEDATLEVRSASVFGEAIIAIVYVPILALTGVEGKLFRPMATTVLLALLGAFLLSLTFVPVLTSYVVKPKPGHEDTWIIRKAREHYAIGLDRAMKHRLVTLLSAGFVVVAAIGVGGLLGAEFVPQLDEGDLLVEARRLPGIALTESIATGERLERALREIPEVETVVSRTGAPEVATDPMGVEQSDIYVVLKDRSQFRKGLTKDALRDEVAAKIEENVPEIGFAVSQPIQMRTNELVAGVRSDVAVLVYGPDLDTLRTIGDEIAAAIHGVRGAANVRVEQVAGLSYLRIVPDRNRLARYGLTIADVNQVTETISVGHKVGTVHEGERRFSIVVKAGHDFGRVDVDALRALPLRSVTGQIVPLGDVADLSFVTGPAQVSRESQSRRLSVELNVSGRDMLSVVHDAQAAVAKQVKLPAGYRVEWGGQFEHYVDAKRRLAIVVPIALALILFLLWLAFQSRRAAVIIFLNVPFAVVGGVFALFARGLPFSISAGVGFIALFGVAVLNGLVLVSFARQLETSPPRLDHVAAVRKAAELRLRPILMTALVASLGFLPMALSTDPGSEVQRPLATVIIGGLVSATLLTLLVLPVVYAMVGAPRRVGRDSLRAPPMPTSD</sequence>